<feature type="domain" description="G-patch" evidence="2">
    <location>
        <begin position="22"/>
        <end position="68"/>
    </location>
</feature>
<sequence length="158" mass="17624">MKSKSKQFREKVQNAGVNAKFESKIGAAILAKYGWKEGDGLGKQGEGIVKPVSLSAVKNNKGLGSKDADPWHNWWDDMYNDLAKKSVKVKSVKPKLSKVKKKDKEKSKTKKSLIEICKDRVAANGDDTTVRSSLRNEHSESELSSDYPTDEEHSTEKK</sequence>
<dbReference type="VEuPathDB" id="PiroplasmaDB:BBOV_IV009710"/>
<feature type="region of interest" description="Disordered" evidence="1">
    <location>
        <begin position="125"/>
        <end position="158"/>
    </location>
</feature>
<keyword evidence="4" id="KW-1185">Reference proteome</keyword>
<proteinExistence type="predicted"/>
<name>A7AS06_BABBO</name>
<dbReference type="InterPro" id="IPR000467">
    <property type="entry name" value="G_patch_dom"/>
</dbReference>
<evidence type="ECO:0000313" key="3">
    <source>
        <dbReference type="EMBL" id="EDO07325.1"/>
    </source>
</evidence>
<dbReference type="PROSITE" id="PS50174">
    <property type="entry name" value="G_PATCH"/>
    <property type="match status" value="1"/>
</dbReference>
<organism evidence="3 4">
    <name type="scientific">Babesia bovis</name>
    <dbReference type="NCBI Taxonomy" id="5865"/>
    <lineage>
        <taxon>Eukaryota</taxon>
        <taxon>Sar</taxon>
        <taxon>Alveolata</taxon>
        <taxon>Apicomplexa</taxon>
        <taxon>Aconoidasida</taxon>
        <taxon>Piroplasmida</taxon>
        <taxon>Babesiidae</taxon>
        <taxon>Babesia</taxon>
    </lineage>
</organism>
<dbReference type="AlphaFoldDB" id="A7AS06"/>
<evidence type="ECO:0000313" key="4">
    <source>
        <dbReference type="Proteomes" id="UP000002173"/>
    </source>
</evidence>
<dbReference type="PANTHER" id="PTHR23149:SF9">
    <property type="entry name" value="G PATCH DOMAIN-CONTAINING PROTEIN 4"/>
    <property type="match status" value="1"/>
</dbReference>
<dbReference type="InParanoid" id="A7AS06"/>
<dbReference type="Pfam" id="PF01585">
    <property type="entry name" value="G-patch"/>
    <property type="match status" value="1"/>
</dbReference>
<dbReference type="PANTHER" id="PTHR23149">
    <property type="entry name" value="G PATCH DOMAIN CONTAINING PROTEIN"/>
    <property type="match status" value="1"/>
</dbReference>
<dbReference type="InterPro" id="IPR050656">
    <property type="entry name" value="PINX1"/>
</dbReference>
<reference evidence="3 4" key="1">
    <citation type="journal article" date="2007" name="PLoS Pathog.">
        <title>Genome sequence of Babesia bovis and comparative analysis of apicomplexan hemoprotozoa.</title>
        <authorList>
            <person name="Brayton K.A."/>
            <person name="Lau A.O.T."/>
            <person name="Herndon D.R."/>
            <person name="Hannick L."/>
            <person name="Kappmeyer L.S."/>
            <person name="Berens S.J."/>
            <person name="Bidwell S.L."/>
            <person name="Brown W.C."/>
            <person name="Crabtree J."/>
            <person name="Fadrosh D."/>
            <person name="Feldblum T."/>
            <person name="Forberger H.A."/>
            <person name="Haas B.J."/>
            <person name="Howell J.M."/>
            <person name="Khouri H."/>
            <person name="Koo H."/>
            <person name="Mann D.J."/>
            <person name="Norimine J."/>
            <person name="Paulsen I.T."/>
            <person name="Radune D."/>
            <person name="Ren Q."/>
            <person name="Smith R.K. Jr."/>
            <person name="Suarez C.E."/>
            <person name="White O."/>
            <person name="Wortman J.R."/>
            <person name="Knowles D.P. Jr."/>
            <person name="McElwain T.F."/>
            <person name="Nene V.M."/>
        </authorList>
    </citation>
    <scope>NUCLEOTIDE SEQUENCE [LARGE SCALE GENOMIC DNA]</scope>
    <source>
        <strain evidence="3">T2Bo</strain>
    </source>
</reference>
<gene>
    <name evidence="3" type="ORF">BBOV_IV009710</name>
</gene>
<protein>
    <submittedName>
        <fullName evidence="3">G-patch domain containing protein</fullName>
    </submittedName>
</protein>
<dbReference type="Proteomes" id="UP000002173">
    <property type="component" value="Unassembled WGS sequence"/>
</dbReference>
<dbReference type="EMBL" id="AAXT01000002">
    <property type="protein sequence ID" value="EDO07325.1"/>
    <property type="molecule type" value="Genomic_DNA"/>
</dbReference>
<dbReference type="KEGG" id="bbo:BBOV_IV009710"/>
<dbReference type="GO" id="GO:0005730">
    <property type="term" value="C:nucleolus"/>
    <property type="evidence" value="ECO:0007669"/>
    <property type="project" value="TreeGrafter"/>
</dbReference>
<dbReference type="SMART" id="SM00443">
    <property type="entry name" value="G_patch"/>
    <property type="match status" value="1"/>
</dbReference>
<accession>A7AS06</accession>
<dbReference type="GeneID" id="5479127"/>
<evidence type="ECO:0000259" key="2">
    <source>
        <dbReference type="PROSITE" id="PS50174"/>
    </source>
</evidence>
<reference evidence="4" key="3">
    <citation type="journal article" date="2021" name="Int. J. Parasitol.">
        <title>Comparative analysis of gene expression between Babesia bovis blood stages and kinetes allowed by improved genome annotation.</title>
        <authorList>
            <person name="Ueti M.W."/>
            <person name="Johnson W.C."/>
            <person name="Kappmeyer L.S."/>
            <person name="Herndon D.R."/>
            <person name="Mousel M.R."/>
            <person name="Reif K.E."/>
            <person name="Taus N.S."/>
            <person name="Ifeonu O.O."/>
            <person name="Silva J.C."/>
            <person name="Suarez C.E."/>
            <person name="Brayton K.A."/>
        </authorList>
    </citation>
    <scope>NUCLEOTIDE SEQUENCE [LARGE SCALE GENOMIC DNA]</scope>
</reference>
<dbReference type="GO" id="GO:0003676">
    <property type="term" value="F:nucleic acid binding"/>
    <property type="evidence" value="ECO:0007669"/>
    <property type="project" value="InterPro"/>
</dbReference>
<reference evidence="4" key="2">
    <citation type="journal article" date="2020" name="Data Brief">
        <title>Transcriptome dataset of Babesia bovis life stages within vertebrate and invertebrate hosts.</title>
        <authorList>
            <person name="Ueti M.W."/>
            <person name="Johnson W.C."/>
            <person name="Kappmeyer L.S."/>
            <person name="Herndon D.R."/>
            <person name="Mousel M.R."/>
            <person name="Reif K.E."/>
            <person name="Taus N.S."/>
            <person name="Ifeonu O.O."/>
            <person name="Silva J.C."/>
            <person name="Suarez C.E."/>
            <person name="Brayton K.A."/>
        </authorList>
    </citation>
    <scope>NUCLEOTIDE SEQUENCE [LARGE SCALE GENOMIC DNA]</scope>
</reference>
<dbReference type="eggNOG" id="ENOG502SAQR">
    <property type="taxonomic scope" value="Eukaryota"/>
</dbReference>
<comment type="caution">
    <text evidence="3">The sequence shown here is derived from an EMBL/GenBank/DDBJ whole genome shotgun (WGS) entry which is preliminary data.</text>
</comment>
<evidence type="ECO:0000256" key="1">
    <source>
        <dbReference type="SAM" id="MobiDB-lite"/>
    </source>
</evidence>
<dbReference type="STRING" id="5865.A7AS06"/>